<sequence>MNLQRLALFPLLLLLWGNMEGQTVVTGVIVNMLGEGIPNVSIFLKDSISEKTLAHQLSDEKGLFRLETPANTGLYLVCSNISYEKRNVPIKLSNNGRVEGIKVVLKESTYTLKEFTITGKKSPIVVRNDTVTYDANYFTDGLETTIEDLLKKLPGIDVNPDGVVRVGNKEIDRILVEGDDLFERGYKVLSKNMPVYPIEKVQVINDYVKNQLFKGVVDSDKVALNLTLTKEAKDIWFGNVRGGIGNKWNYELVNNLMNFSKTHKTYFLVNSDNTTGRSVGELKRLSEVIGDEEITPLFQTEKPGALLSFYQLGNIYFDGTKNPLSMSGLTSLNSIINLSDKNKIRIAGLCDYQKIGQSQRTVEDITLVGSEIRTNEKRSSILRQRSTFGRIDFTSEPSKLRRFSSTTMFYYDKDRGVADLRLNGIASEEHFDQSGIKLEQLLSYFSKIGDKTILSVLGRYTHNRQPQQFKVNRFYFSHLFPGYESEGGARQLSVDNMNSLEGSISLFHKLGNGQLLMQMGDKYRHHYLETQLLLSPIEGKEFTLKDNRNQVHYSVNDCSVLVKYTWLLDALKLGTSLRTHWYSLFCQDVVLKENKRMDSFVIDPSIYVRWKMFERNALLVTYAVNSSLPEIDKLYSGCVLTGNRSLSRGVGDLGIQRNTLYSIMYTYGEFGEDLQAHVLGFLTKEHNVFSSRLAVADNTFYSQSIRVPNTTTGNVSLQVDYFIQPIRSNFKFSAGVSRINFYRAINKEGVTPFKSTNYYINGELRSAFLSLFEFHIGSRWSLSKSTSSISRKLTNNTSFLDLYFKFSRDLTLKLGTERHQFDRQLTDKAYYFSSFHLDYQLIPDKLRVGVSGSNIIGNERFVTTNIDELMTTLTEFDLKPRVVMATFEYRY</sequence>
<dbReference type="RefSeq" id="WP_134849398.1">
    <property type="nucleotide sequence ID" value="NZ_CP197400.1"/>
</dbReference>
<evidence type="ECO:0008006" key="3">
    <source>
        <dbReference type="Google" id="ProtNLM"/>
    </source>
</evidence>
<accession>A0A4Y8WQH6</accession>
<dbReference type="OrthoDB" id="603275at2"/>
<organism evidence="1 2">
    <name type="scientific">Porphyromonas levii</name>
    <dbReference type="NCBI Taxonomy" id="28114"/>
    <lineage>
        <taxon>Bacteria</taxon>
        <taxon>Pseudomonadati</taxon>
        <taxon>Bacteroidota</taxon>
        <taxon>Bacteroidia</taxon>
        <taxon>Bacteroidales</taxon>
        <taxon>Porphyromonadaceae</taxon>
        <taxon>Porphyromonas</taxon>
    </lineage>
</organism>
<proteinExistence type="predicted"/>
<reference evidence="1 2" key="1">
    <citation type="submission" date="2019-03" db="EMBL/GenBank/DDBJ databases">
        <title>Porphyromonas levii Isolated from the Uterus of Dairy Cows.</title>
        <authorList>
            <person name="Francis A.M."/>
        </authorList>
    </citation>
    <scope>NUCLEOTIDE SEQUENCE [LARGE SCALE GENOMIC DNA]</scope>
    <source>
        <strain evidence="1 2">AF5678</strain>
    </source>
</reference>
<dbReference type="EMBL" id="SPNC01000044">
    <property type="protein sequence ID" value="TFH95609.1"/>
    <property type="molecule type" value="Genomic_DNA"/>
</dbReference>
<protein>
    <recommendedName>
        <fullName evidence="3">TonB-dependent receptor</fullName>
    </recommendedName>
</protein>
<evidence type="ECO:0000313" key="1">
    <source>
        <dbReference type="EMBL" id="TFH95609.1"/>
    </source>
</evidence>
<dbReference type="SUPFAM" id="SSF49464">
    <property type="entry name" value="Carboxypeptidase regulatory domain-like"/>
    <property type="match status" value="1"/>
</dbReference>
<dbReference type="STRING" id="1122973.GCA_000379925_00966"/>
<evidence type="ECO:0000313" key="2">
    <source>
        <dbReference type="Proteomes" id="UP000297225"/>
    </source>
</evidence>
<name>A0A4Y8WQH6_9PORP</name>
<dbReference type="Proteomes" id="UP000297225">
    <property type="component" value="Unassembled WGS sequence"/>
</dbReference>
<gene>
    <name evidence="1" type="ORF">E4P47_04145</name>
</gene>
<dbReference type="SUPFAM" id="SSF56935">
    <property type="entry name" value="Porins"/>
    <property type="match status" value="1"/>
</dbReference>
<keyword evidence="2" id="KW-1185">Reference proteome</keyword>
<dbReference type="AlphaFoldDB" id="A0A4Y8WQH6"/>
<comment type="caution">
    <text evidence="1">The sequence shown here is derived from an EMBL/GenBank/DDBJ whole genome shotgun (WGS) entry which is preliminary data.</text>
</comment>
<dbReference type="InterPro" id="IPR008969">
    <property type="entry name" value="CarboxyPept-like_regulatory"/>
</dbReference>